<name>A0A2V3DNX5_9MICC</name>
<dbReference type="PROSITE" id="PS50164">
    <property type="entry name" value="GIY_YIG"/>
    <property type="match status" value="1"/>
</dbReference>
<dbReference type="CDD" id="cd10446">
    <property type="entry name" value="GIY-YIG_unchar_1"/>
    <property type="match status" value="1"/>
</dbReference>
<evidence type="ECO:0000313" key="2">
    <source>
        <dbReference type="Proteomes" id="UP000246303"/>
    </source>
</evidence>
<accession>A0A2V3DNX5</accession>
<gene>
    <name evidence="1" type="ORF">CVS29_17935</name>
</gene>
<dbReference type="SUPFAM" id="SSF82771">
    <property type="entry name" value="GIY-YIG endonuclease"/>
    <property type="match status" value="1"/>
</dbReference>
<dbReference type="EMBL" id="QHLZ01000021">
    <property type="protein sequence ID" value="PXA63904.1"/>
    <property type="molecule type" value="Genomic_DNA"/>
</dbReference>
<dbReference type="AlphaFoldDB" id="A0A2V3DNX5"/>
<comment type="caution">
    <text evidence="1">The sequence shown here is derived from an EMBL/GenBank/DDBJ whole genome shotgun (WGS) entry which is preliminary data.</text>
</comment>
<proteinExistence type="predicted"/>
<organism evidence="1 2">
    <name type="scientific">Arthrobacter psychrochitiniphilus</name>
    <dbReference type="NCBI Taxonomy" id="291045"/>
    <lineage>
        <taxon>Bacteria</taxon>
        <taxon>Bacillati</taxon>
        <taxon>Actinomycetota</taxon>
        <taxon>Actinomycetes</taxon>
        <taxon>Micrococcales</taxon>
        <taxon>Micrococcaceae</taxon>
        <taxon>Arthrobacter</taxon>
    </lineage>
</organism>
<dbReference type="InterPro" id="IPR000305">
    <property type="entry name" value="GIY-YIG_endonuc"/>
</dbReference>
<dbReference type="Gene3D" id="3.40.1440.10">
    <property type="entry name" value="GIY-YIG endonuclease"/>
    <property type="match status" value="1"/>
</dbReference>
<keyword evidence="2" id="KW-1185">Reference proteome</keyword>
<reference evidence="1 2" key="1">
    <citation type="submission" date="2018-05" db="EMBL/GenBank/DDBJ databases">
        <title>Genetic diversity of glacier-inhabiting Cryobacterium bacteria in China and description of Cryobacterium mengkeensis sp. nov. and Arthrobacter glacialis sp. nov.</title>
        <authorList>
            <person name="Liu Q."/>
            <person name="Xin Y.-H."/>
        </authorList>
    </citation>
    <scope>NUCLEOTIDE SEQUENCE [LARGE SCALE GENOMIC DNA]</scope>
    <source>
        <strain evidence="1 2">GP3</strain>
    </source>
</reference>
<dbReference type="InterPro" id="IPR035901">
    <property type="entry name" value="GIY-YIG_endonuc_sf"/>
</dbReference>
<sequence>MIEFRGFMPVPTPDLTKVKFNIRAGVGGAGAWDLLLADDPEPWLDMNRHREQHQNNNLDRAEYLLSFAQYYPYGPQYFIFGGFFKVTRVVPEIVGGPGYALTPMPQHSEYIKRLIIKLERPVGRDLYLRWYENLQHSKLNPTIYELAPDTKLGTFPGYQNVRLRHAELQRIIANDEPSWKDALSSVKGVYVITDLSNGRLYVGSASGEANGLWQRWASYAHLQNLTGGNKELVQLQSQLGDEHIIGNFQYSILEIFDPKTNASMILQRESFWKLALDSRLHGMNRN</sequence>
<dbReference type="Pfam" id="PF01541">
    <property type="entry name" value="GIY-YIG"/>
    <property type="match status" value="1"/>
</dbReference>
<dbReference type="OrthoDB" id="89044at2"/>
<dbReference type="RefSeq" id="WP_110107968.1">
    <property type="nucleotide sequence ID" value="NZ_JACBZZ010000001.1"/>
</dbReference>
<protein>
    <submittedName>
        <fullName evidence="1">Uncharacterized protein</fullName>
    </submittedName>
</protein>
<dbReference type="Proteomes" id="UP000246303">
    <property type="component" value="Unassembled WGS sequence"/>
</dbReference>
<evidence type="ECO:0000313" key="1">
    <source>
        <dbReference type="EMBL" id="PXA63904.1"/>
    </source>
</evidence>